<protein>
    <submittedName>
        <fullName evidence="1">Uncharacterized protein</fullName>
    </submittedName>
</protein>
<dbReference type="EMBL" id="BARS01023127">
    <property type="protein sequence ID" value="GAG07920.1"/>
    <property type="molecule type" value="Genomic_DNA"/>
</dbReference>
<accession>X0UQE7</accession>
<organism evidence="1">
    <name type="scientific">marine sediment metagenome</name>
    <dbReference type="NCBI Taxonomy" id="412755"/>
    <lineage>
        <taxon>unclassified sequences</taxon>
        <taxon>metagenomes</taxon>
        <taxon>ecological metagenomes</taxon>
    </lineage>
</organism>
<proteinExistence type="predicted"/>
<evidence type="ECO:0000313" key="1">
    <source>
        <dbReference type="EMBL" id="GAG07920.1"/>
    </source>
</evidence>
<reference evidence="1" key="1">
    <citation type="journal article" date="2014" name="Front. Microbiol.">
        <title>High frequency of phylogenetically diverse reductive dehalogenase-homologous genes in deep subseafloor sedimentary metagenomes.</title>
        <authorList>
            <person name="Kawai M."/>
            <person name="Futagami T."/>
            <person name="Toyoda A."/>
            <person name="Takaki Y."/>
            <person name="Nishi S."/>
            <person name="Hori S."/>
            <person name="Arai W."/>
            <person name="Tsubouchi T."/>
            <person name="Morono Y."/>
            <person name="Uchiyama I."/>
            <person name="Ito T."/>
            <person name="Fujiyama A."/>
            <person name="Inagaki F."/>
            <person name="Takami H."/>
        </authorList>
    </citation>
    <scope>NUCLEOTIDE SEQUENCE</scope>
    <source>
        <strain evidence="1">Expedition CK06-06</strain>
    </source>
</reference>
<dbReference type="AlphaFoldDB" id="X0UQE7"/>
<gene>
    <name evidence="1" type="ORF">S01H1_36859</name>
</gene>
<name>X0UQE7_9ZZZZ</name>
<comment type="caution">
    <text evidence="1">The sequence shown here is derived from an EMBL/GenBank/DDBJ whole genome shotgun (WGS) entry which is preliminary data.</text>
</comment>
<feature type="non-terminal residue" evidence="1">
    <location>
        <position position="1"/>
    </location>
</feature>
<sequence>TGEISTTGTGYTPAGGKTLTNVTPTVDGTVGITDFSQPVSWTNATITARGALIYNDTNGDRAVMVLNFGGDKTATAGTFTIDFPAAAAATAILQLA</sequence>